<evidence type="ECO:0000313" key="1">
    <source>
        <dbReference type="EMBL" id="KAK9120980.1"/>
    </source>
</evidence>
<dbReference type="Proteomes" id="UP001420932">
    <property type="component" value="Unassembled WGS sequence"/>
</dbReference>
<proteinExistence type="predicted"/>
<organism evidence="1 2">
    <name type="scientific">Stephania yunnanensis</name>
    <dbReference type="NCBI Taxonomy" id="152371"/>
    <lineage>
        <taxon>Eukaryota</taxon>
        <taxon>Viridiplantae</taxon>
        <taxon>Streptophyta</taxon>
        <taxon>Embryophyta</taxon>
        <taxon>Tracheophyta</taxon>
        <taxon>Spermatophyta</taxon>
        <taxon>Magnoliopsida</taxon>
        <taxon>Ranunculales</taxon>
        <taxon>Menispermaceae</taxon>
        <taxon>Menispermoideae</taxon>
        <taxon>Cissampelideae</taxon>
        <taxon>Stephania</taxon>
    </lineage>
</organism>
<name>A0AAP0IT74_9MAGN</name>
<gene>
    <name evidence="1" type="ORF">Syun_018597</name>
</gene>
<comment type="caution">
    <text evidence="1">The sequence shown here is derived from an EMBL/GenBank/DDBJ whole genome shotgun (WGS) entry which is preliminary data.</text>
</comment>
<accession>A0AAP0IT74</accession>
<evidence type="ECO:0000313" key="2">
    <source>
        <dbReference type="Proteomes" id="UP001420932"/>
    </source>
</evidence>
<dbReference type="PANTHER" id="PTHR46398:SF4">
    <property type="entry name" value="ALPHA_BETA-HYDROLASES SUPERFAMILY PROTEIN"/>
    <property type="match status" value="1"/>
</dbReference>
<keyword evidence="2" id="KW-1185">Reference proteome</keyword>
<dbReference type="AlphaFoldDB" id="A0AAP0IT74"/>
<dbReference type="EMBL" id="JBBNAF010000008">
    <property type="protein sequence ID" value="KAK9120980.1"/>
    <property type="molecule type" value="Genomic_DNA"/>
</dbReference>
<sequence>MGRCPPVVRTPVPVDGRFERIVLSCNATSDHAIIWIEREAQRALDNPVIGGKNNVRSTVGDR</sequence>
<dbReference type="PANTHER" id="PTHR46398">
    <property type="entry name" value="ALPHA/BETA-HYDROLASES SUPERFAMILY PROTEIN"/>
    <property type="match status" value="1"/>
</dbReference>
<reference evidence="1 2" key="1">
    <citation type="submission" date="2024-01" db="EMBL/GenBank/DDBJ databases">
        <title>Genome assemblies of Stephania.</title>
        <authorList>
            <person name="Yang L."/>
        </authorList>
    </citation>
    <scope>NUCLEOTIDE SEQUENCE [LARGE SCALE GENOMIC DNA]</scope>
    <source>
        <strain evidence="1">YNDBR</strain>
        <tissue evidence="1">Leaf</tissue>
    </source>
</reference>
<protein>
    <submittedName>
        <fullName evidence="1">Uncharacterized protein</fullName>
    </submittedName>
</protein>